<gene>
    <name evidence="1" type="ORF">FB561_1940</name>
</gene>
<evidence type="ECO:0000313" key="1">
    <source>
        <dbReference type="EMBL" id="TWD80844.1"/>
    </source>
</evidence>
<dbReference type="Proteomes" id="UP000318380">
    <property type="component" value="Unassembled WGS sequence"/>
</dbReference>
<accession>A0A561BPQ5</accession>
<comment type="caution">
    <text evidence="1">The sequence shown here is derived from an EMBL/GenBank/DDBJ whole genome shotgun (WGS) entry which is preliminary data.</text>
</comment>
<dbReference type="RefSeq" id="WP_145805158.1">
    <property type="nucleotide sequence ID" value="NZ_VIVK01000001.1"/>
</dbReference>
<evidence type="ECO:0000313" key="2">
    <source>
        <dbReference type="Proteomes" id="UP000318380"/>
    </source>
</evidence>
<sequence>MTDSLVRPPGNDPRPILQAPLPAHVLAVVGRHRRPAWLIGRLHTAEGLLALVQYTDDDGHECTVRVPIDQISL</sequence>
<protein>
    <submittedName>
        <fullName evidence="1">Uncharacterized protein</fullName>
    </submittedName>
</protein>
<name>A0A561BPQ5_9ACTN</name>
<dbReference type="AlphaFoldDB" id="A0A561BPQ5"/>
<dbReference type="EMBL" id="VIVK01000001">
    <property type="protein sequence ID" value="TWD80844.1"/>
    <property type="molecule type" value="Genomic_DNA"/>
</dbReference>
<keyword evidence="2" id="KW-1185">Reference proteome</keyword>
<proteinExistence type="predicted"/>
<reference evidence="1 2" key="1">
    <citation type="submission" date="2019-06" db="EMBL/GenBank/DDBJ databases">
        <title>Sequencing the genomes of 1000 actinobacteria strains.</title>
        <authorList>
            <person name="Klenk H.-P."/>
        </authorList>
    </citation>
    <scope>NUCLEOTIDE SEQUENCE [LARGE SCALE GENOMIC DNA]</scope>
    <source>
        <strain evidence="1 2">DSM 24683</strain>
    </source>
</reference>
<dbReference type="OrthoDB" id="3830779at2"/>
<organism evidence="1 2">
    <name type="scientific">Kribbella amoyensis</name>
    <dbReference type="NCBI Taxonomy" id="996641"/>
    <lineage>
        <taxon>Bacteria</taxon>
        <taxon>Bacillati</taxon>
        <taxon>Actinomycetota</taxon>
        <taxon>Actinomycetes</taxon>
        <taxon>Propionibacteriales</taxon>
        <taxon>Kribbellaceae</taxon>
        <taxon>Kribbella</taxon>
    </lineage>
</organism>